<proteinExistence type="predicted"/>
<dbReference type="AlphaFoldDB" id="A0A7W4PLN7"/>
<sequence>MRVPSFLCLALLVGTTASGGLPSARGQAVRSQPVLEKIVLVSRHGVRSPTQPVERLKEATGRDWPAWPVPPGQLTDHGRMDLALMGDFLGRHYRAAGLLPAAGCPRQADVVIWADAADDRTRQSGEIMARTVAGGCPVTSGSLPAGRHDPMFNALAGGAAILNRAETMRALSAVLRRDPRGPAAVRRALSTMQDVIAPGGCGSAAGPCLATAFAVDWGHGGPHLSAGPALAATSAENLLLEYLQDMPEDAIAWGRRDVPALLDDIMPAHAYASGLLRRLPAIAYPRGRVLASAILDLLDGKPVTLPDGTVIGGDARLVMFAGHDTTLDMLATIFGLDWQFADQPDRTAPDTTLGLELWRRPDGAPIVRAVIFHQGLAELRHALPLENTDRAMALRIAACPQGQDCPLPVVEKGIRAAIATHAPG</sequence>
<dbReference type="InterPro" id="IPR000560">
    <property type="entry name" value="His_Pase_clade-2"/>
</dbReference>
<organism evidence="2 3">
    <name type="scientific">Gluconacetobacter tumulisoli</name>
    <dbReference type="NCBI Taxonomy" id="1286189"/>
    <lineage>
        <taxon>Bacteria</taxon>
        <taxon>Pseudomonadati</taxon>
        <taxon>Pseudomonadota</taxon>
        <taxon>Alphaproteobacteria</taxon>
        <taxon>Acetobacterales</taxon>
        <taxon>Acetobacteraceae</taxon>
        <taxon>Gluconacetobacter</taxon>
    </lineage>
</organism>
<dbReference type="Pfam" id="PF00328">
    <property type="entry name" value="His_Phos_2"/>
    <property type="match status" value="1"/>
</dbReference>
<protein>
    <submittedName>
        <fullName evidence="2">Histidine-type phosphatase</fullName>
    </submittedName>
</protein>
<keyword evidence="1" id="KW-0732">Signal</keyword>
<dbReference type="RefSeq" id="WP_182958845.1">
    <property type="nucleotide sequence ID" value="NZ_JABEQM010000008.1"/>
</dbReference>
<keyword evidence="3" id="KW-1185">Reference proteome</keyword>
<comment type="caution">
    <text evidence="2">The sequence shown here is derived from an EMBL/GenBank/DDBJ whole genome shotgun (WGS) entry which is preliminary data.</text>
</comment>
<dbReference type="InterPro" id="IPR033379">
    <property type="entry name" value="Acid_Pase_AS"/>
</dbReference>
<evidence type="ECO:0000313" key="2">
    <source>
        <dbReference type="EMBL" id="MBB2202058.1"/>
    </source>
</evidence>
<dbReference type="InterPro" id="IPR029033">
    <property type="entry name" value="His_PPase_superfam"/>
</dbReference>
<feature type="signal peptide" evidence="1">
    <location>
        <begin position="1"/>
        <end position="19"/>
    </location>
</feature>
<gene>
    <name evidence="2" type="ORF">HLH28_10810</name>
</gene>
<dbReference type="Gene3D" id="3.40.50.1240">
    <property type="entry name" value="Phosphoglycerate mutase-like"/>
    <property type="match status" value="2"/>
</dbReference>
<dbReference type="SUPFAM" id="SSF53254">
    <property type="entry name" value="Phosphoglycerate mutase-like"/>
    <property type="match status" value="1"/>
</dbReference>
<feature type="chain" id="PRO_5030578063" evidence="1">
    <location>
        <begin position="20"/>
        <end position="424"/>
    </location>
</feature>
<evidence type="ECO:0000313" key="3">
    <source>
        <dbReference type="Proteomes" id="UP000578030"/>
    </source>
</evidence>
<dbReference type="CDD" id="cd07061">
    <property type="entry name" value="HP_HAP_like"/>
    <property type="match status" value="1"/>
</dbReference>
<evidence type="ECO:0000256" key="1">
    <source>
        <dbReference type="SAM" id="SignalP"/>
    </source>
</evidence>
<dbReference type="PROSITE" id="PS00616">
    <property type="entry name" value="HIS_ACID_PHOSPHAT_1"/>
    <property type="match status" value="1"/>
</dbReference>
<accession>A0A7W4PLN7</accession>
<name>A0A7W4PLN7_9PROT</name>
<dbReference type="Proteomes" id="UP000578030">
    <property type="component" value="Unassembled WGS sequence"/>
</dbReference>
<dbReference type="EMBL" id="JABEQM010000008">
    <property type="protein sequence ID" value="MBB2202058.1"/>
    <property type="molecule type" value="Genomic_DNA"/>
</dbReference>
<reference evidence="2 3" key="1">
    <citation type="submission" date="2020-04" db="EMBL/GenBank/DDBJ databases">
        <title>Description of novel Gluconacetobacter.</title>
        <authorList>
            <person name="Sombolestani A."/>
        </authorList>
    </citation>
    <scope>NUCLEOTIDE SEQUENCE [LARGE SCALE GENOMIC DNA]</scope>
    <source>
        <strain evidence="2 3">LMG 27802</strain>
    </source>
</reference>